<dbReference type="Pfam" id="PF01352">
    <property type="entry name" value="KRAB"/>
    <property type="match status" value="1"/>
</dbReference>
<evidence type="ECO:0000313" key="4">
    <source>
        <dbReference type="Proteomes" id="UP000233220"/>
    </source>
</evidence>
<dbReference type="Proteomes" id="UP000233220">
    <property type="component" value="Unplaced"/>
</dbReference>
<dbReference type="InterPro" id="IPR001909">
    <property type="entry name" value="KRAB"/>
</dbReference>
<feature type="region of interest" description="Disordered" evidence="1">
    <location>
        <begin position="115"/>
        <end position="213"/>
    </location>
</feature>
<evidence type="ECO:0000256" key="1">
    <source>
        <dbReference type="SAM" id="MobiDB-lite"/>
    </source>
</evidence>
<dbReference type="GO" id="GO:0005634">
    <property type="term" value="C:nucleus"/>
    <property type="evidence" value="ECO:0007669"/>
    <property type="project" value="InterPro"/>
</dbReference>
<accession>A0A2K6UGD8</accession>
<reference evidence="3" key="1">
    <citation type="submission" date="2025-08" db="UniProtKB">
        <authorList>
            <consortium name="Ensembl"/>
        </authorList>
    </citation>
    <scope>IDENTIFICATION</scope>
</reference>
<feature type="compositionally biased region" description="Acidic residues" evidence="1">
    <location>
        <begin position="204"/>
        <end position="213"/>
    </location>
</feature>
<proteinExistence type="predicted"/>
<dbReference type="Gene3D" id="6.10.140.140">
    <property type="match status" value="1"/>
</dbReference>
<dbReference type="InterPro" id="IPR019041">
    <property type="entry name" value="SSXRD_motif"/>
</dbReference>
<dbReference type="InterPro" id="IPR003655">
    <property type="entry name" value="aKRAB"/>
</dbReference>
<feature type="domain" description="KRAB-related" evidence="2">
    <location>
        <begin position="59"/>
        <end position="122"/>
    </location>
</feature>
<feature type="compositionally biased region" description="Basic and acidic residues" evidence="1">
    <location>
        <begin position="1"/>
        <end position="13"/>
    </location>
</feature>
<name>A0A2K6UGD8_SAIBB</name>
<evidence type="ECO:0000313" key="3">
    <source>
        <dbReference type="Ensembl" id="ENSSBOP00000030983.1"/>
    </source>
</evidence>
<dbReference type="Pfam" id="PF09514">
    <property type="entry name" value="SSXRD"/>
    <property type="match status" value="1"/>
</dbReference>
<feature type="compositionally biased region" description="Basic and acidic residues" evidence="1">
    <location>
        <begin position="143"/>
        <end position="155"/>
    </location>
</feature>
<dbReference type="SUPFAM" id="SSF109640">
    <property type="entry name" value="KRAB domain (Kruppel-associated box)"/>
    <property type="match status" value="1"/>
</dbReference>
<feature type="compositionally biased region" description="Basic residues" evidence="1">
    <location>
        <begin position="181"/>
        <end position="195"/>
    </location>
</feature>
<dbReference type="Ensembl" id="ENSSBOT00000047871.1">
    <property type="protein sequence ID" value="ENSSBOP00000030983.1"/>
    <property type="gene ID" value="ENSSBOG00000031724.1"/>
</dbReference>
<sequence length="213" mass="24497">MNGDDSSAKKPGDEEQISESKRKHPWGQVCYLALHLVTLSPFWKVERELASNIEEGLPSPHPAFDDIAQYFSKNEWEKLQYSQKITYVYMKRNYEAMSRLGFQVTVPLFMRNKQAKDIQEDDSDRDSNPGNLGEYMGRAGKGLFKDPPKEEENHSEAVPATSGAQNDVKLLTPEKINKITAPKRAKHAWSHRLRERKNLVTYEEISDPEEDDE</sequence>
<organism evidence="3 4">
    <name type="scientific">Saimiri boliviensis boliviensis</name>
    <name type="common">Bolivian squirrel monkey</name>
    <dbReference type="NCBI Taxonomy" id="39432"/>
    <lineage>
        <taxon>Eukaryota</taxon>
        <taxon>Metazoa</taxon>
        <taxon>Chordata</taxon>
        <taxon>Craniata</taxon>
        <taxon>Vertebrata</taxon>
        <taxon>Euteleostomi</taxon>
        <taxon>Mammalia</taxon>
        <taxon>Eutheria</taxon>
        <taxon>Euarchontoglires</taxon>
        <taxon>Primates</taxon>
        <taxon>Haplorrhini</taxon>
        <taxon>Platyrrhini</taxon>
        <taxon>Cebidae</taxon>
        <taxon>Saimiriinae</taxon>
        <taxon>Saimiri</taxon>
    </lineage>
</organism>
<dbReference type="InterPro" id="IPR036051">
    <property type="entry name" value="KRAB_dom_sf"/>
</dbReference>
<reference evidence="3" key="2">
    <citation type="submission" date="2025-09" db="UniProtKB">
        <authorList>
            <consortium name="Ensembl"/>
        </authorList>
    </citation>
    <scope>IDENTIFICATION</scope>
</reference>
<dbReference type="PANTHER" id="PTHR14112:SF1">
    <property type="entry name" value="KRAB-RELATED DOMAIN-CONTAINING PROTEIN"/>
    <property type="match status" value="1"/>
</dbReference>
<dbReference type="GeneTree" id="ENSGT00390000012484"/>
<dbReference type="PANTHER" id="PTHR14112">
    <property type="entry name" value="SYNOVIAL SARCOMA, X MEMBER"/>
    <property type="match status" value="1"/>
</dbReference>
<dbReference type="GO" id="GO:0006355">
    <property type="term" value="P:regulation of DNA-templated transcription"/>
    <property type="evidence" value="ECO:0007669"/>
    <property type="project" value="InterPro"/>
</dbReference>
<keyword evidence="4" id="KW-1185">Reference proteome</keyword>
<evidence type="ECO:0000259" key="2">
    <source>
        <dbReference type="PROSITE" id="PS50806"/>
    </source>
</evidence>
<dbReference type="SMART" id="SM00349">
    <property type="entry name" value="KRAB"/>
    <property type="match status" value="1"/>
</dbReference>
<protein>
    <recommendedName>
        <fullName evidence="2">KRAB-related domain-containing protein</fullName>
    </recommendedName>
</protein>
<dbReference type="PROSITE" id="PS50806">
    <property type="entry name" value="KRAB_RELATED"/>
    <property type="match status" value="1"/>
</dbReference>
<dbReference type="AlphaFoldDB" id="A0A2K6UGD8"/>
<feature type="region of interest" description="Disordered" evidence="1">
    <location>
        <begin position="1"/>
        <end position="22"/>
    </location>
</feature>